<evidence type="ECO:0000256" key="4">
    <source>
        <dbReference type="ARBA" id="ARBA00022496"/>
    </source>
</evidence>
<evidence type="ECO:0000313" key="13">
    <source>
        <dbReference type="EMBL" id="OAN53187.1"/>
    </source>
</evidence>
<feature type="binding site" evidence="10">
    <location>
        <position position="128"/>
    </location>
    <ligand>
        <name>Fe cation</name>
        <dbReference type="ChEBI" id="CHEBI:24875"/>
        <label>2</label>
    </ligand>
</feature>
<comment type="caution">
    <text evidence="13">The sequence shown here is derived from an EMBL/GenBank/DDBJ whole genome shotgun (WGS) entry which is preliminary data.</text>
</comment>
<dbReference type="InterPro" id="IPR012347">
    <property type="entry name" value="Ferritin-like"/>
</dbReference>
<dbReference type="SUPFAM" id="SSF47240">
    <property type="entry name" value="Ferritin-like"/>
    <property type="match status" value="1"/>
</dbReference>
<reference evidence="13 14" key="1">
    <citation type="submission" date="2016-04" db="EMBL/GenBank/DDBJ databases">
        <title>Draft genome sequence of freshwater magnetotactic bacteria Magnetospirillum marisnigri SP-1 and Magnetospirillum moscoviense BB-1.</title>
        <authorList>
            <person name="Koziaeva V."/>
            <person name="Dziuba M.V."/>
            <person name="Ivanov T.M."/>
            <person name="Kuznetsov B."/>
            <person name="Grouzdev D.S."/>
        </authorList>
    </citation>
    <scope>NUCLEOTIDE SEQUENCE [LARGE SCALE GENOMIC DNA]</scope>
    <source>
        <strain evidence="13 14">SP-1</strain>
    </source>
</reference>
<dbReference type="GO" id="GO:0020037">
    <property type="term" value="F:heme binding"/>
    <property type="evidence" value="ECO:0007669"/>
    <property type="project" value="TreeGrafter"/>
</dbReference>
<dbReference type="InterPro" id="IPR009040">
    <property type="entry name" value="Ferritin-like_diiron"/>
</dbReference>
<dbReference type="EMBL" id="LWQT01000040">
    <property type="protein sequence ID" value="OAN53187.1"/>
    <property type="molecule type" value="Genomic_DNA"/>
</dbReference>
<evidence type="ECO:0000256" key="1">
    <source>
        <dbReference type="ARBA" id="ARBA00008093"/>
    </source>
</evidence>
<evidence type="ECO:0000256" key="9">
    <source>
        <dbReference type="PIRNR" id="PIRNR002560"/>
    </source>
</evidence>
<feature type="binding site" evidence="10">
    <location>
        <position position="51"/>
    </location>
    <ligand>
        <name>Fe cation</name>
        <dbReference type="ChEBI" id="CHEBI:24875"/>
        <label>2</label>
    </ligand>
</feature>
<evidence type="ECO:0000256" key="5">
    <source>
        <dbReference type="ARBA" id="ARBA00023002"/>
    </source>
</evidence>
<dbReference type="NCBIfam" id="TIGR00754">
    <property type="entry name" value="bfr"/>
    <property type="match status" value="1"/>
</dbReference>
<gene>
    <name evidence="13" type="ORF">A6A04_14640</name>
</gene>
<evidence type="ECO:0000256" key="3">
    <source>
        <dbReference type="ARBA" id="ARBA00022448"/>
    </source>
</evidence>
<evidence type="ECO:0000313" key="14">
    <source>
        <dbReference type="Proteomes" id="UP000078428"/>
    </source>
</evidence>
<evidence type="ECO:0000256" key="2">
    <source>
        <dbReference type="ARBA" id="ARBA00022434"/>
    </source>
</evidence>
<dbReference type="GO" id="GO:0006826">
    <property type="term" value="P:iron ion transport"/>
    <property type="evidence" value="ECO:0007669"/>
    <property type="project" value="UniProtKB-KW"/>
</dbReference>
<evidence type="ECO:0000256" key="6">
    <source>
        <dbReference type="ARBA" id="ARBA00023004"/>
    </source>
</evidence>
<dbReference type="InterPro" id="IPR008331">
    <property type="entry name" value="Ferritin_DPS_dom"/>
</dbReference>
<feature type="binding site" evidence="10">
    <location>
        <position position="128"/>
    </location>
    <ligand>
        <name>Fe cation</name>
        <dbReference type="ChEBI" id="CHEBI:24875"/>
        <label>1</label>
    </ligand>
</feature>
<keyword evidence="4" id="KW-0410">Iron transport</keyword>
<dbReference type="InterPro" id="IPR002024">
    <property type="entry name" value="Bacterioferritin"/>
</dbReference>
<dbReference type="PROSITE" id="PS00549">
    <property type="entry name" value="BACTERIOFERRITIN"/>
    <property type="match status" value="1"/>
</dbReference>
<feature type="binding site" evidence="10">
    <location>
        <position position="94"/>
    </location>
    <ligand>
        <name>Fe cation</name>
        <dbReference type="ChEBI" id="CHEBI:24875"/>
        <label>2</label>
    </ligand>
</feature>
<dbReference type="CDD" id="cd00907">
    <property type="entry name" value="Bacterioferritin"/>
    <property type="match status" value="1"/>
</dbReference>
<keyword evidence="6 9" id="KW-0408">Iron</keyword>
<keyword evidence="7" id="KW-0406">Ion transport</keyword>
<feature type="binding site" evidence="10">
    <location>
        <position position="50"/>
    </location>
    <ligand>
        <name>Fe cation</name>
        <dbReference type="ChEBI" id="CHEBI:24875"/>
        <label>3</label>
    </ligand>
</feature>
<accession>A0A178MVW9</accession>
<dbReference type="Gene3D" id="1.20.1260.10">
    <property type="match status" value="1"/>
</dbReference>
<evidence type="ECO:0000259" key="12">
    <source>
        <dbReference type="PROSITE" id="PS50905"/>
    </source>
</evidence>
<keyword evidence="2 9" id="KW-0409">Iron storage</keyword>
<name>A0A178MVW9_9PROT</name>
<dbReference type="InterPro" id="IPR009078">
    <property type="entry name" value="Ferritin-like_SF"/>
</dbReference>
<keyword evidence="5" id="KW-0560">Oxidoreductase</keyword>
<keyword evidence="3" id="KW-0813">Transport</keyword>
<feature type="binding site" evidence="10">
    <location>
        <position position="54"/>
    </location>
    <ligand>
        <name>Fe cation</name>
        <dbReference type="ChEBI" id="CHEBI:24875"/>
        <label>1</label>
    </ligand>
</feature>
<evidence type="ECO:0000256" key="7">
    <source>
        <dbReference type="ARBA" id="ARBA00023065"/>
    </source>
</evidence>
<sequence length="162" mass="17987">MQGSAKVIASLNALLTGELTAADQYFIHSRMLQNWGFQVLYQRIEHEHHDELDHADALIKRILFLEGVPDVASRAALNVGADVPAMLKNDLALEISVVAELKAAIALCEIERDYDTRRILVKMLEDTEEDHAHWLEIQIGLIERLGLKNYLQSAAGGLSSAS</sequence>
<dbReference type="RefSeq" id="WP_068490373.1">
    <property type="nucleotide sequence ID" value="NZ_LWQT01000040.1"/>
</dbReference>
<dbReference type="Pfam" id="PF00210">
    <property type="entry name" value="Ferritin"/>
    <property type="match status" value="1"/>
</dbReference>
<organism evidence="13 14">
    <name type="scientific">Paramagnetospirillum marisnigri</name>
    <dbReference type="NCBI Taxonomy" id="1285242"/>
    <lineage>
        <taxon>Bacteria</taxon>
        <taxon>Pseudomonadati</taxon>
        <taxon>Pseudomonadota</taxon>
        <taxon>Alphaproteobacteria</taxon>
        <taxon>Rhodospirillales</taxon>
        <taxon>Magnetospirillaceae</taxon>
        <taxon>Paramagnetospirillum</taxon>
    </lineage>
</organism>
<comment type="similarity">
    <text evidence="1 9 11">Belongs to the bacterioferritin family.</text>
</comment>
<dbReference type="PRINTS" id="PR00601">
    <property type="entry name" value="BACFERRITIN"/>
</dbReference>
<dbReference type="PANTHER" id="PTHR30295:SF9">
    <property type="entry name" value="BACTERIOFERRITIN"/>
    <property type="match status" value="1"/>
</dbReference>
<dbReference type="PANTHER" id="PTHR30295">
    <property type="entry name" value="BACTERIOFERRITIN"/>
    <property type="match status" value="1"/>
</dbReference>
<keyword evidence="11" id="KW-0349">Heme</keyword>
<feature type="binding site" evidence="10">
    <location>
        <position position="51"/>
    </location>
    <ligand>
        <name>Fe cation</name>
        <dbReference type="ChEBI" id="CHEBI:24875"/>
        <label>1</label>
    </ligand>
</feature>
<dbReference type="GO" id="GO:0005829">
    <property type="term" value="C:cytosol"/>
    <property type="evidence" value="ECO:0007669"/>
    <property type="project" value="TreeGrafter"/>
</dbReference>
<dbReference type="OrthoDB" id="9800505at2"/>
<evidence type="ECO:0000256" key="11">
    <source>
        <dbReference type="RuleBase" id="RU000623"/>
    </source>
</evidence>
<feature type="binding site" evidence="10">
    <location>
        <position position="131"/>
    </location>
    <ligand>
        <name>Fe cation</name>
        <dbReference type="ChEBI" id="CHEBI:24875"/>
        <label>2</label>
    </ligand>
</feature>
<evidence type="ECO:0000256" key="10">
    <source>
        <dbReference type="PIRSR" id="PIRSR002560-1"/>
    </source>
</evidence>
<dbReference type="GO" id="GO:0008199">
    <property type="term" value="F:ferric iron binding"/>
    <property type="evidence" value="ECO:0007669"/>
    <property type="project" value="InterPro"/>
</dbReference>
<feature type="domain" description="Ferritin-like diiron" evidence="12">
    <location>
        <begin position="1"/>
        <end position="146"/>
    </location>
</feature>
<dbReference type="GO" id="GO:0004322">
    <property type="term" value="F:ferroxidase activity"/>
    <property type="evidence" value="ECO:0007669"/>
    <property type="project" value="TreeGrafter"/>
</dbReference>
<dbReference type="AlphaFoldDB" id="A0A178MVW9"/>
<dbReference type="PROSITE" id="PS50905">
    <property type="entry name" value="FERRITIN_LIKE"/>
    <property type="match status" value="1"/>
</dbReference>
<comment type="catalytic activity">
    <reaction evidence="8">
        <text>Fe(2+)(in) = Fe(2+)(out)</text>
        <dbReference type="Rhea" id="RHEA:28486"/>
        <dbReference type="ChEBI" id="CHEBI:29033"/>
    </reaction>
</comment>
<dbReference type="STRING" id="1285242.A6A04_14640"/>
<evidence type="ECO:0000256" key="8">
    <source>
        <dbReference type="ARBA" id="ARBA00036243"/>
    </source>
</evidence>
<keyword evidence="9 10" id="KW-0479">Metal-binding</keyword>
<dbReference type="Proteomes" id="UP000078428">
    <property type="component" value="Unassembled WGS sequence"/>
</dbReference>
<comment type="function">
    <text evidence="11">Iron-storage protein.</text>
</comment>
<protein>
    <recommendedName>
        <fullName evidence="9 11">Bacterioferritin</fullName>
    </recommendedName>
</protein>
<dbReference type="PIRSF" id="PIRSF002560">
    <property type="entry name" value="Bacterioferritin"/>
    <property type="match status" value="1"/>
</dbReference>
<keyword evidence="14" id="KW-1185">Reference proteome</keyword>
<feature type="binding site" evidence="10">
    <location>
        <position position="18"/>
    </location>
    <ligand>
        <name>Fe cation</name>
        <dbReference type="ChEBI" id="CHEBI:24875"/>
        <label>1</label>
    </ligand>
</feature>
<feature type="binding site" evidence="10">
    <location>
        <position position="46"/>
    </location>
    <ligand>
        <name>Fe cation</name>
        <dbReference type="ChEBI" id="CHEBI:24875"/>
        <label>3</label>
    </ligand>
</feature>
<dbReference type="GO" id="GO:0006879">
    <property type="term" value="P:intracellular iron ion homeostasis"/>
    <property type="evidence" value="ECO:0007669"/>
    <property type="project" value="UniProtKB-KW"/>
</dbReference>
<proteinExistence type="inferred from homology"/>